<dbReference type="RefSeq" id="WP_230468108.1">
    <property type="nucleotide sequence ID" value="NZ_SMCR01000022.1"/>
</dbReference>
<protein>
    <submittedName>
        <fullName evidence="6">VENN motif-containing pre-toxin protein</fullName>
    </submittedName>
</protein>
<dbReference type="GO" id="GO:0090729">
    <property type="term" value="F:toxin activity"/>
    <property type="evidence" value="ECO:0007669"/>
    <property type="project" value="UniProtKB-KW"/>
</dbReference>
<proteinExistence type="predicted"/>
<keyword evidence="3" id="KW-1266">Target cell cytoplasm</keyword>
<reference evidence="6 7" key="1">
    <citation type="submission" date="2019-03" db="EMBL/GenBank/DDBJ databases">
        <title>Genomic Encyclopedia of Type Strains, Phase IV (KMG-IV): sequencing the most valuable type-strain genomes for metagenomic binning, comparative biology and taxonomic classification.</title>
        <authorList>
            <person name="Goeker M."/>
        </authorList>
    </citation>
    <scope>NUCLEOTIDE SEQUENCE [LARGE SCALE GENOMIC DNA]</scope>
    <source>
        <strain evidence="6 7">DSM 19580</strain>
    </source>
</reference>
<keyword evidence="4" id="KW-0843">Virulence</keyword>
<sequence length="319" mass="34219">MSGKADLIAHLTPEQRTVYDYMVGQDQKGLITIFPQPDRDLTESQKTVVSALGTLAAGLAGGLAGGDVASAVAGAQAGKNAVENNYLSDKDIKTFTEKYVAAKTDAEKEQLVADLKKLDADKQKQALSTGISIDEQKDALADLKALVVSPECKAKCQELAAYSISELKPVANNTQLHEDNLKKGILAGVIYALRVEKPASGGSGSGLSSLTKEQQQLIRNAETITTAKGIQNPFPRDLNEKVLWNGVKANPSAGYPLTGLNSDPKFPPSAGFQKMSVNHTLPDGRNIEIHYQYNSLTNKAYDMKVITPQRSGAAYKEKQ</sequence>
<dbReference type="InterPro" id="IPR006914">
    <property type="entry name" value="VENN_dom"/>
</dbReference>
<organism evidence="6 7">
    <name type="scientific">Biostraticola tofi</name>
    <dbReference type="NCBI Taxonomy" id="466109"/>
    <lineage>
        <taxon>Bacteria</taxon>
        <taxon>Pseudomonadati</taxon>
        <taxon>Pseudomonadota</taxon>
        <taxon>Gammaproteobacteria</taxon>
        <taxon>Enterobacterales</taxon>
        <taxon>Bruguierivoracaceae</taxon>
        <taxon>Biostraticola</taxon>
    </lineage>
</organism>
<evidence type="ECO:0000256" key="3">
    <source>
        <dbReference type="ARBA" id="ARBA00022913"/>
    </source>
</evidence>
<keyword evidence="2" id="KW-0800">Toxin</keyword>
<dbReference type="AlphaFoldDB" id="A0A4R3YEZ9"/>
<dbReference type="Pfam" id="PF04829">
    <property type="entry name" value="PT-VENN"/>
    <property type="match status" value="1"/>
</dbReference>
<gene>
    <name evidence="6" type="ORF">EDC52_1225</name>
</gene>
<comment type="caution">
    <text evidence="6">The sequence shown here is derived from an EMBL/GenBank/DDBJ whole genome shotgun (WGS) entry which is preliminary data.</text>
</comment>
<evidence type="ECO:0000259" key="5">
    <source>
        <dbReference type="Pfam" id="PF04829"/>
    </source>
</evidence>
<evidence type="ECO:0000313" key="7">
    <source>
        <dbReference type="Proteomes" id="UP000295719"/>
    </source>
</evidence>
<evidence type="ECO:0000256" key="4">
    <source>
        <dbReference type="ARBA" id="ARBA00023026"/>
    </source>
</evidence>
<feature type="domain" description="VENN motif-containing" evidence="5">
    <location>
        <begin position="40"/>
        <end position="89"/>
    </location>
</feature>
<keyword evidence="7" id="KW-1185">Reference proteome</keyword>
<name>A0A4R3YEZ9_9GAMM</name>
<accession>A0A4R3YEZ9</accession>
<evidence type="ECO:0000313" key="6">
    <source>
        <dbReference type="EMBL" id="TCV91095.1"/>
    </source>
</evidence>
<evidence type="ECO:0000256" key="2">
    <source>
        <dbReference type="ARBA" id="ARBA00022656"/>
    </source>
</evidence>
<dbReference type="EMBL" id="SMCR01000022">
    <property type="protein sequence ID" value="TCV91095.1"/>
    <property type="molecule type" value="Genomic_DNA"/>
</dbReference>
<comment type="subcellular location">
    <subcellularLocation>
        <location evidence="1">Target cell</location>
        <location evidence="1">Target cell cytoplasm</location>
    </subcellularLocation>
</comment>
<dbReference type="Proteomes" id="UP000295719">
    <property type="component" value="Unassembled WGS sequence"/>
</dbReference>
<evidence type="ECO:0000256" key="1">
    <source>
        <dbReference type="ARBA" id="ARBA00004219"/>
    </source>
</evidence>